<dbReference type="EMBL" id="BLXT01003753">
    <property type="protein sequence ID" value="GFO05832.1"/>
    <property type="molecule type" value="Genomic_DNA"/>
</dbReference>
<sequence length="90" mass="10024">MKSDPSCTSAKDVESITNLHCQCSATLLLTWLGPLRNSLKTLCSCSVHEVTRGFSRKRDDQRDVGLARLCKDDLPYVDPMRAHFLVGLNS</sequence>
<protein>
    <submittedName>
        <fullName evidence="1">Uncharacterized protein</fullName>
    </submittedName>
</protein>
<proteinExistence type="predicted"/>
<evidence type="ECO:0000313" key="2">
    <source>
        <dbReference type="Proteomes" id="UP000735302"/>
    </source>
</evidence>
<name>A0AAV4AG02_9GAST</name>
<accession>A0AAV4AG02</accession>
<dbReference type="AlphaFoldDB" id="A0AAV4AG02"/>
<organism evidence="1 2">
    <name type="scientific">Plakobranchus ocellatus</name>
    <dbReference type="NCBI Taxonomy" id="259542"/>
    <lineage>
        <taxon>Eukaryota</taxon>
        <taxon>Metazoa</taxon>
        <taxon>Spiralia</taxon>
        <taxon>Lophotrochozoa</taxon>
        <taxon>Mollusca</taxon>
        <taxon>Gastropoda</taxon>
        <taxon>Heterobranchia</taxon>
        <taxon>Euthyneura</taxon>
        <taxon>Panpulmonata</taxon>
        <taxon>Sacoglossa</taxon>
        <taxon>Placobranchoidea</taxon>
        <taxon>Plakobranchidae</taxon>
        <taxon>Plakobranchus</taxon>
    </lineage>
</organism>
<keyword evidence="2" id="KW-1185">Reference proteome</keyword>
<reference evidence="1 2" key="1">
    <citation type="journal article" date="2021" name="Elife">
        <title>Chloroplast acquisition without the gene transfer in kleptoplastic sea slugs, Plakobranchus ocellatus.</title>
        <authorList>
            <person name="Maeda T."/>
            <person name="Takahashi S."/>
            <person name="Yoshida T."/>
            <person name="Shimamura S."/>
            <person name="Takaki Y."/>
            <person name="Nagai Y."/>
            <person name="Toyoda A."/>
            <person name="Suzuki Y."/>
            <person name="Arimoto A."/>
            <person name="Ishii H."/>
            <person name="Satoh N."/>
            <person name="Nishiyama T."/>
            <person name="Hasebe M."/>
            <person name="Maruyama T."/>
            <person name="Minagawa J."/>
            <person name="Obokata J."/>
            <person name="Shigenobu S."/>
        </authorList>
    </citation>
    <scope>NUCLEOTIDE SEQUENCE [LARGE SCALE GENOMIC DNA]</scope>
</reference>
<gene>
    <name evidence="1" type="ORF">PoB_003233700</name>
</gene>
<dbReference type="Proteomes" id="UP000735302">
    <property type="component" value="Unassembled WGS sequence"/>
</dbReference>
<evidence type="ECO:0000313" key="1">
    <source>
        <dbReference type="EMBL" id="GFO05832.1"/>
    </source>
</evidence>
<comment type="caution">
    <text evidence="1">The sequence shown here is derived from an EMBL/GenBank/DDBJ whole genome shotgun (WGS) entry which is preliminary data.</text>
</comment>